<evidence type="ECO:0000313" key="3">
    <source>
        <dbReference type="Proteomes" id="UP000237271"/>
    </source>
</evidence>
<feature type="domain" description="Tf2-1-like SH3-like" evidence="1">
    <location>
        <begin position="26"/>
        <end position="88"/>
    </location>
</feature>
<comment type="caution">
    <text evidence="2">The sequence shown here is derived from an EMBL/GenBank/DDBJ whole genome shotgun (WGS) entry which is preliminary data.</text>
</comment>
<dbReference type="EMBL" id="NCKW01009510">
    <property type="protein sequence ID" value="POM66889.1"/>
    <property type="molecule type" value="Genomic_DNA"/>
</dbReference>
<sequence>MALAQDKQKKYSDKKRSGNLTVFMVGHLVLLDTKNLPLILVSSVGSNKLKHRFIGSFAVLVRHGAVYIIDVPKSTATHPTYYVGRLKRGHLTMRLIGKNIKAPTQFL</sequence>
<organism evidence="2 3">
    <name type="scientific">Phytophthora palmivora</name>
    <dbReference type="NCBI Taxonomy" id="4796"/>
    <lineage>
        <taxon>Eukaryota</taxon>
        <taxon>Sar</taxon>
        <taxon>Stramenopiles</taxon>
        <taxon>Oomycota</taxon>
        <taxon>Peronosporomycetes</taxon>
        <taxon>Peronosporales</taxon>
        <taxon>Peronosporaceae</taxon>
        <taxon>Phytophthora</taxon>
    </lineage>
</organism>
<dbReference type="OrthoDB" id="1939135at2759"/>
<reference evidence="2 3" key="1">
    <citation type="journal article" date="2017" name="Genome Biol. Evol.">
        <title>Phytophthora megakarya and P. palmivora, closely related causal agents of cacao black pod rot, underwent increases in genome sizes and gene numbers by different mechanisms.</title>
        <authorList>
            <person name="Ali S.S."/>
            <person name="Shao J."/>
            <person name="Lary D.J."/>
            <person name="Kronmiller B."/>
            <person name="Shen D."/>
            <person name="Strem M.D."/>
            <person name="Amoako-Attah I."/>
            <person name="Akrofi A.Y."/>
            <person name="Begoude B.A."/>
            <person name="Ten Hoopen G.M."/>
            <person name="Coulibaly K."/>
            <person name="Kebe B.I."/>
            <person name="Melnick R.L."/>
            <person name="Guiltinan M.J."/>
            <person name="Tyler B.M."/>
            <person name="Meinhardt L.W."/>
            <person name="Bailey B.A."/>
        </authorList>
    </citation>
    <scope>NUCLEOTIDE SEQUENCE [LARGE SCALE GENOMIC DNA]</scope>
    <source>
        <strain evidence="3">sbr112.9</strain>
    </source>
</reference>
<dbReference type="Pfam" id="PF24626">
    <property type="entry name" value="SH3_Tf2-1"/>
    <property type="match status" value="1"/>
</dbReference>
<proteinExistence type="predicted"/>
<dbReference type="AlphaFoldDB" id="A0A2P4XN04"/>
<evidence type="ECO:0000313" key="2">
    <source>
        <dbReference type="EMBL" id="POM66889.1"/>
    </source>
</evidence>
<gene>
    <name evidence="2" type="ORF">PHPALM_17177</name>
</gene>
<name>A0A2P4XN04_9STRA</name>
<dbReference type="InterPro" id="IPR056924">
    <property type="entry name" value="SH3_Tf2-1"/>
</dbReference>
<dbReference type="Proteomes" id="UP000237271">
    <property type="component" value="Unassembled WGS sequence"/>
</dbReference>
<protein>
    <submittedName>
        <fullName evidence="2">Pol protein</fullName>
    </submittedName>
</protein>
<accession>A0A2P4XN04</accession>
<keyword evidence="3" id="KW-1185">Reference proteome</keyword>
<evidence type="ECO:0000259" key="1">
    <source>
        <dbReference type="Pfam" id="PF24626"/>
    </source>
</evidence>